<sequence>MNPYCPHQSPSYICISRASLLPPLPVLKRNQQTKFAVKSAVLVTYLHIKIPTVAIMASTSQLPPASTRQHNFEQAVAYALHLWPALTLSVANHWGGPDSAEKRDWFAGAIVELFPEFTDAAAAGPPDSSTSSSNNAGPDEADTEDVETVLLQVMVDEFEVNVDDDSALEVAQQIVRARTQCAAGQFDETNALAERFGKSRGSKVAPLFQKAEDPNQDTDEEPDDDSDDDDDDGSDVDMGDAPAPKEKEEPQVDEDGFTMVTKKKR</sequence>
<evidence type="ECO:0000256" key="2">
    <source>
        <dbReference type="ARBA" id="ARBA00022552"/>
    </source>
</evidence>
<reference evidence="4 5" key="1">
    <citation type="journal article" date="2011" name="Genome Biol.">
        <title>Genome sequence of the insect pathogenic fungus Cordyceps militaris, a valued traditional Chinese medicine.</title>
        <authorList>
            <person name="Zheng P."/>
            <person name="Xia Y."/>
            <person name="Xiao G."/>
            <person name="Xiong C."/>
            <person name="Hu X."/>
            <person name="Zhang S."/>
            <person name="Zheng H."/>
            <person name="Huang Y."/>
            <person name="Zhou Y."/>
            <person name="Wang S."/>
            <person name="Zhao G.P."/>
            <person name="Liu X."/>
            <person name="St Leger R.J."/>
            <person name="Wang C."/>
        </authorList>
    </citation>
    <scope>NUCLEOTIDE SEQUENCE [LARGE SCALE GENOMIC DNA]</scope>
    <source>
        <strain evidence="4 5">CM01</strain>
    </source>
</reference>
<feature type="compositionally biased region" description="Acidic residues" evidence="3">
    <location>
        <begin position="214"/>
        <end position="238"/>
    </location>
</feature>
<dbReference type="Proteomes" id="UP000001610">
    <property type="component" value="Unassembled WGS sequence"/>
</dbReference>
<gene>
    <name evidence="4" type="ORF">CCM_05042</name>
</gene>
<evidence type="ECO:0000313" key="5">
    <source>
        <dbReference type="Proteomes" id="UP000001610"/>
    </source>
</evidence>
<accession>G3JHH8</accession>
<name>G3JHH8_CORMM</name>
<dbReference type="RefSeq" id="XP_006670251.1">
    <property type="nucleotide sequence ID" value="XM_006670188.1"/>
</dbReference>
<dbReference type="Pfam" id="PF10273">
    <property type="entry name" value="WGG"/>
    <property type="match status" value="1"/>
</dbReference>
<dbReference type="GO" id="GO:0006364">
    <property type="term" value="P:rRNA processing"/>
    <property type="evidence" value="ECO:0007669"/>
    <property type="project" value="UniProtKB-KW"/>
</dbReference>
<protein>
    <submittedName>
        <fullName evidence="4">Pre-rRNA-processing protein TSR2</fullName>
    </submittedName>
</protein>
<feature type="compositionally biased region" description="Polar residues" evidence="3">
    <location>
        <begin position="127"/>
        <end position="136"/>
    </location>
</feature>
<dbReference type="KEGG" id="cmt:CCM_05042"/>
<dbReference type="GeneID" id="18167062"/>
<dbReference type="HOGENOM" id="CLU_074896_0_0_1"/>
<evidence type="ECO:0000313" key="4">
    <source>
        <dbReference type="EMBL" id="EGX90886.1"/>
    </source>
</evidence>
<comment type="similarity">
    <text evidence="1">Belongs to the TSR2 family.</text>
</comment>
<dbReference type="PANTHER" id="PTHR21250">
    <property type="entry name" value="PRE-RRNA-PROCESSING PROTEIN TSR2 HOMOLOG"/>
    <property type="match status" value="1"/>
</dbReference>
<evidence type="ECO:0000256" key="1">
    <source>
        <dbReference type="ARBA" id="ARBA00006524"/>
    </source>
</evidence>
<dbReference type="VEuPathDB" id="FungiDB:CCM_05042"/>
<dbReference type="FunCoup" id="G3JHH8">
    <property type="interactions" value="149"/>
</dbReference>
<organism evidence="4 5">
    <name type="scientific">Cordyceps militaris (strain CM01)</name>
    <name type="common">Caterpillar fungus</name>
    <dbReference type="NCBI Taxonomy" id="983644"/>
    <lineage>
        <taxon>Eukaryota</taxon>
        <taxon>Fungi</taxon>
        <taxon>Dikarya</taxon>
        <taxon>Ascomycota</taxon>
        <taxon>Pezizomycotina</taxon>
        <taxon>Sordariomycetes</taxon>
        <taxon>Hypocreomycetidae</taxon>
        <taxon>Hypocreales</taxon>
        <taxon>Cordycipitaceae</taxon>
        <taxon>Cordyceps</taxon>
    </lineage>
</organism>
<dbReference type="eggNOG" id="KOG4032">
    <property type="taxonomic scope" value="Eukaryota"/>
</dbReference>
<dbReference type="OMA" id="QSNWGGP"/>
<keyword evidence="5" id="KW-1185">Reference proteome</keyword>
<dbReference type="STRING" id="983644.G3JHH8"/>
<feature type="region of interest" description="Disordered" evidence="3">
    <location>
        <begin position="121"/>
        <end position="144"/>
    </location>
</feature>
<dbReference type="AlphaFoldDB" id="G3JHH8"/>
<evidence type="ECO:0000256" key="3">
    <source>
        <dbReference type="SAM" id="MobiDB-lite"/>
    </source>
</evidence>
<dbReference type="InParanoid" id="G3JHH8"/>
<dbReference type="OrthoDB" id="263560at2759"/>
<dbReference type="InterPro" id="IPR019398">
    <property type="entry name" value="Pre-rRNA_process_TSR2"/>
</dbReference>
<keyword evidence="2" id="KW-0698">rRNA processing</keyword>
<proteinExistence type="inferred from homology"/>
<feature type="region of interest" description="Disordered" evidence="3">
    <location>
        <begin position="197"/>
        <end position="265"/>
    </location>
</feature>
<dbReference type="EMBL" id="JH126402">
    <property type="protein sequence ID" value="EGX90886.1"/>
    <property type="molecule type" value="Genomic_DNA"/>
</dbReference>